<gene>
    <name evidence="7" type="ORF">D1610_00640</name>
</gene>
<dbReference type="Proteomes" id="UP000266693">
    <property type="component" value="Unassembled WGS sequence"/>
</dbReference>
<dbReference type="InterPro" id="IPR017853">
    <property type="entry name" value="GH"/>
</dbReference>
<dbReference type="GO" id="GO:0045493">
    <property type="term" value="P:xylan catabolic process"/>
    <property type="evidence" value="ECO:0007669"/>
    <property type="project" value="UniProtKB-KW"/>
</dbReference>
<dbReference type="AlphaFoldDB" id="A0A396RYA6"/>
<dbReference type="RefSeq" id="WP_118862218.1">
    <property type="nucleotide sequence ID" value="NZ_QWLV01000001.1"/>
</dbReference>
<evidence type="ECO:0000256" key="4">
    <source>
        <dbReference type="ARBA" id="ARBA00023326"/>
    </source>
</evidence>
<dbReference type="InterPro" id="IPR001000">
    <property type="entry name" value="GH10_dom"/>
</dbReference>
<proteinExistence type="predicted"/>
<evidence type="ECO:0000256" key="5">
    <source>
        <dbReference type="SAM" id="SignalP"/>
    </source>
</evidence>
<name>A0A396RYA6_9SPHN</name>
<keyword evidence="1 7" id="KW-0378">Hydrolase</keyword>
<accession>A0A396RYA6</accession>
<keyword evidence="8" id="KW-1185">Reference proteome</keyword>
<comment type="caution">
    <text evidence="7">The sequence shown here is derived from an EMBL/GenBank/DDBJ whole genome shotgun (WGS) entry which is preliminary data.</text>
</comment>
<keyword evidence="2" id="KW-0119">Carbohydrate metabolism</keyword>
<dbReference type="EMBL" id="QWLV01000001">
    <property type="protein sequence ID" value="RHW18711.1"/>
    <property type="molecule type" value="Genomic_DNA"/>
</dbReference>
<dbReference type="GO" id="GO:0004553">
    <property type="term" value="F:hydrolase activity, hydrolyzing O-glycosyl compounds"/>
    <property type="evidence" value="ECO:0007669"/>
    <property type="project" value="InterPro"/>
</dbReference>
<dbReference type="InterPro" id="IPR006311">
    <property type="entry name" value="TAT_signal"/>
</dbReference>
<evidence type="ECO:0000256" key="3">
    <source>
        <dbReference type="ARBA" id="ARBA00023295"/>
    </source>
</evidence>
<reference evidence="7 8" key="1">
    <citation type="submission" date="2018-08" db="EMBL/GenBank/DDBJ databases">
        <title>The multiple taxonomic identification of Sphingomonas gilva.</title>
        <authorList>
            <person name="Zhu D."/>
            <person name="Zheng S."/>
        </authorList>
    </citation>
    <scope>NUCLEOTIDE SEQUENCE [LARGE SCALE GENOMIC DNA]</scope>
    <source>
        <strain evidence="7 8">ZDH117</strain>
    </source>
</reference>
<dbReference type="Pfam" id="PF00331">
    <property type="entry name" value="Glyco_hydro_10"/>
    <property type="match status" value="1"/>
</dbReference>
<evidence type="ECO:0000313" key="7">
    <source>
        <dbReference type="EMBL" id="RHW18711.1"/>
    </source>
</evidence>
<evidence type="ECO:0000256" key="2">
    <source>
        <dbReference type="ARBA" id="ARBA00023277"/>
    </source>
</evidence>
<keyword evidence="5" id="KW-0732">Signal</keyword>
<evidence type="ECO:0000313" key="8">
    <source>
        <dbReference type="Proteomes" id="UP000266693"/>
    </source>
</evidence>
<keyword evidence="4" id="KW-0624">Polysaccharide degradation</keyword>
<dbReference type="PROSITE" id="PS00659">
    <property type="entry name" value="GLYCOSYL_HYDROL_F5"/>
    <property type="match status" value="1"/>
</dbReference>
<evidence type="ECO:0000256" key="1">
    <source>
        <dbReference type="ARBA" id="ARBA00022801"/>
    </source>
</evidence>
<sequence length="386" mass="43862">MLRRTFLAATAGVAVAIMAASPAAAREMWTKAAANEWYDKQPWMVGANYNPRTAINQFEMWQADTFDPRTIDQELGWAAGIGMNTMRVYLHNMLWEDDAAGLKQRMDQFLQIADKHKIRIMFVLFDSCWDPDPVSGPQHPPIPGVHNSGWMQAPGAARLADKSQYDKLEAYVKDVVGHFKNDRRIVAWDVWNEPNNEGGGGGSYEPTPNKKKLVAGLLGQVFDWAYSVDPTQPLTSGLWIGDHWDDKTKLDAVEKIQVARSEVMSFHDYNWPEKFEERANQMLSYGRPVLCTEYMARGNGSTFDGSLPIGKRKNIAMINWGFVDGKSQTRFPWDSWKKPYTYEEPTIWFHEVFRADGRPYRKAETDLIKRLSAAPKGVVPPTPALR</sequence>
<dbReference type="OrthoDB" id="9774262at2"/>
<feature type="chain" id="PRO_5017453894" evidence="5">
    <location>
        <begin position="26"/>
        <end position="386"/>
    </location>
</feature>
<dbReference type="SUPFAM" id="SSF51445">
    <property type="entry name" value="(Trans)glycosidases"/>
    <property type="match status" value="1"/>
</dbReference>
<evidence type="ECO:0000259" key="6">
    <source>
        <dbReference type="Pfam" id="PF00331"/>
    </source>
</evidence>
<keyword evidence="7" id="KW-0858">Xylan degradation</keyword>
<keyword evidence="3 7" id="KW-0326">Glycosidase</keyword>
<dbReference type="PROSITE" id="PS51318">
    <property type="entry name" value="TAT"/>
    <property type="match status" value="1"/>
</dbReference>
<dbReference type="Gene3D" id="3.20.20.80">
    <property type="entry name" value="Glycosidases"/>
    <property type="match status" value="1"/>
</dbReference>
<organism evidence="7 8">
    <name type="scientific">Sphingomonas gilva</name>
    <dbReference type="NCBI Taxonomy" id="2305907"/>
    <lineage>
        <taxon>Bacteria</taxon>
        <taxon>Pseudomonadati</taxon>
        <taxon>Pseudomonadota</taxon>
        <taxon>Alphaproteobacteria</taxon>
        <taxon>Sphingomonadales</taxon>
        <taxon>Sphingomonadaceae</taxon>
        <taxon>Sphingomonas</taxon>
    </lineage>
</organism>
<protein>
    <submittedName>
        <fullName evidence="7">1,4-beta-xylanase</fullName>
    </submittedName>
</protein>
<dbReference type="InterPro" id="IPR018087">
    <property type="entry name" value="Glyco_hydro_5_CS"/>
</dbReference>
<feature type="signal peptide" evidence="5">
    <location>
        <begin position="1"/>
        <end position="25"/>
    </location>
</feature>
<feature type="domain" description="GH10" evidence="6">
    <location>
        <begin position="150"/>
        <end position="234"/>
    </location>
</feature>